<proteinExistence type="predicted"/>
<evidence type="ECO:0000313" key="2">
    <source>
        <dbReference type="Proteomes" id="UP000649573"/>
    </source>
</evidence>
<evidence type="ECO:0008006" key="3">
    <source>
        <dbReference type="Google" id="ProtNLM"/>
    </source>
</evidence>
<reference evidence="2" key="1">
    <citation type="journal article" date="2019" name="Int. J. Syst. Evol. Microbiol.">
        <title>The Global Catalogue of Microorganisms (GCM) 10K type strain sequencing project: providing services to taxonomists for standard genome sequencing and annotation.</title>
        <authorList>
            <consortium name="The Broad Institute Genomics Platform"/>
            <consortium name="The Broad Institute Genome Sequencing Center for Infectious Disease"/>
            <person name="Wu L."/>
            <person name="Ma J."/>
        </authorList>
    </citation>
    <scope>NUCLEOTIDE SEQUENCE [LARGE SCALE GENOMIC DNA]</scope>
    <source>
        <strain evidence="2">JCM 3296</strain>
    </source>
</reference>
<sequence>MRSGRGAPFCFAGTVPLVEITYAPHVSHKVLKELAAMLPHAVSLAVECPEEPYDGNLQPGDVELRFRPRGPFDSSGMDLVIEVRSKWFESRAANRQDRVDGLCKAVEEATGLGEVGVYLSLPVAAWAQS</sequence>
<protein>
    <recommendedName>
        <fullName evidence="3">Restriction endonuclease</fullName>
    </recommendedName>
</protein>
<accession>A0ABQ2V2J2</accession>
<organism evidence="1 2">
    <name type="scientific">Lentzea flava</name>
    <dbReference type="NCBI Taxonomy" id="103732"/>
    <lineage>
        <taxon>Bacteria</taxon>
        <taxon>Bacillati</taxon>
        <taxon>Actinomycetota</taxon>
        <taxon>Actinomycetes</taxon>
        <taxon>Pseudonocardiales</taxon>
        <taxon>Pseudonocardiaceae</taxon>
        <taxon>Lentzea</taxon>
    </lineage>
</organism>
<dbReference type="EMBL" id="BMRE01000037">
    <property type="protein sequence ID" value="GGU63693.1"/>
    <property type="molecule type" value="Genomic_DNA"/>
</dbReference>
<keyword evidence="2" id="KW-1185">Reference proteome</keyword>
<dbReference type="Proteomes" id="UP000649573">
    <property type="component" value="Unassembled WGS sequence"/>
</dbReference>
<name>A0ABQ2V2J2_9PSEU</name>
<comment type="caution">
    <text evidence="1">The sequence shown here is derived from an EMBL/GenBank/DDBJ whole genome shotgun (WGS) entry which is preliminary data.</text>
</comment>
<evidence type="ECO:0000313" key="1">
    <source>
        <dbReference type="EMBL" id="GGU63693.1"/>
    </source>
</evidence>
<gene>
    <name evidence="1" type="ORF">GCM10010178_64700</name>
</gene>